<feature type="disulfide bond" evidence="7">
    <location>
        <begin position="834"/>
        <end position="844"/>
    </location>
</feature>
<dbReference type="KEGG" id="muo:115458232"/>
<feature type="disulfide bond" evidence="7">
    <location>
        <begin position="1014"/>
        <end position="1075"/>
    </location>
</feature>
<comment type="caution">
    <text evidence="7">Lacks conserved residue(s) required for the propagation of feature annotation.</text>
</comment>
<feature type="disulfide bond" evidence="7">
    <location>
        <begin position="1148"/>
        <end position="1158"/>
    </location>
</feature>
<feature type="disulfide bond" evidence="7">
    <location>
        <begin position="272"/>
        <end position="336"/>
    </location>
</feature>
<dbReference type="Gene3D" id="3.10.250.10">
    <property type="entry name" value="SRCR-like domain"/>
    <property type="match status" value="12"/>
</dbReference>
<keyword evidence="9" id="KW-0472">Membrane</keyword>
<evidence type="ECO:0000313" key="13">
    <source>
        <dbReference type="RefSeq" id="XP_030043952.1"/>
    </source>
</evidence>
<evidence type="ECO:0000256" key="10">
    <source>
        <dbReference type="SAM" id="SignalP"/>
    </source>
</evidence>
<protein>
    <submittedName>
        <fullName evidence="13">Deleted in malignant brain tumors 1 protein-like</fullName>
    </submittedName>
</protein>
<feature type="region of interest" description="Disordered" evidence="8">
    <location>
        <begin position="1409"/>
        <end position="1516"/>
    </location>
</feature>
<feature type="compositionally biased region" description="Polar residues" evidence="8">
    <location>
        <begin position="1483"/>
        <end position="1502"/>
    </location>
</feature>
<dbReference type="FunFam" id="3.10.250.10:FF:000004">
    <property type="entry name" value="Scavenger receptor cysteine-rich type 1 protein M130"/>
    <property type="match status" value="3"/>
</dbReference>
<feature type="domain" description="SRCR" evidence="11">
    <location>
        <begin position="559"/>
        <end position="657"/>
    </location>
</feature>
<keyword evidence="12" id="KW-1185">Reference proteome</keyword>
<feature type="disulfide bond" evidence="7">
    <location>
        <begin position="60"/>
        <end position="124"/>
    </location>
</feature>
<dbReference type="Proteomes" id="UP000515156">
    <property type="component" value="Chromosome 14"/>
</dbReference>
<dbReference type="PANTHER" id="PTHR19331:SF22">
    <property type="entry name" value="DELETED IN MALIGNANT BRAIN TUMORS 1 PROTEIN"/>
    <property type="match status" value="1"/>
</dbReference>
<dbReference type="InParanoid" id="A0A6P7WKT2"/>
<feature type="disulfide bond" evidence="7">
    <location>
        <begin position="210"/>
        <end position="220"/>
    </location>
</feature>
<keyword evidence="2" id="KW-0964">Secreted</keyword>
<feature type="domain" description="SRCR" evidence="11">
    <location>
        <begin position="870"/>
        <end position="970"/>
    </location>
</feature>
<dbReference type="GO" id="GO:0005576">
    <property type="term" value="C:extracellular region"/>
    <property type="evidence" value="ECO:0007669"/>
    <property type="project" value="UniProtKB-SubCell"/>
</dbReference>
<gene>
    <name evidence="13" type="primary">LOC115458232</name>
</gene>
<evidence type="ECO:0000256" key="3">
    <source>
        <dbReference type="ARBA" id="ARBA00022729"/>
    </source>
</evidence>
<evidence type="ECO:0000256" key="2">
    <source>
        <dbReference type="ARBA" id="ARBA00022525"/>
    </source>
</evidence>
<keyword evidence="4" id="KW-0677">Repeat</keyword>
<feature type="disulfide bond" evidence="7">
    <location>
        <begin position="523"/>
        <end position="533"/>
    </location>
</feature>
<feature type="disulfide bond" evidence="7">
    <location>
        <begin position="1229"/>
        <end position="1293"/>
    </location>
</feature>
<dbReference type="PRINTS" id="PR00258">
    <property type="entry name" value="SPERACTRCPTR"/>
</dbReference>
<feature type="disulfide bond" evidence="7">
    <location>
        <begin position="1117"/>
        <end position="1178"/>
    </location>
</feature>
<dbReference type="SUPFAM" id="SSF56487">
    <property type="entry name" value="SRCR-like"/>
    <property type="match status" value="12"/>
</dbReference>
<dbReference type="GeneID" id="115458232"/>
<evidence type="ECO:0000256" key="6">
    <source>
        <dbReference type="ARBA" id="ARBA00023180"/>
    </source>
</evidence>
<feature type="disulfide bond" evidence="7">
    <location>
        <begin position="700"/>
        <end position="761"/>
    </location>
</feature>
<keyword evidence="9" id="KW-1133">Transmembrane helix</keyword>
<feature type="domain" description="SRCR" evidence="11">
    <location>
        <begin position="662"/>
        <end position="762"/>
    </location>
</feature>
<evidence type="ECO:0000256" key="4">
    <source>
        <dbReference type="ARBA" id="ARBA00022737"/>
    </source>
</evidence>
<feature type="disulfide bond" evidence="7">
    <location>
        <begin position="73"/>
        <end position="134"/>
    </location>
</feature>
<feature type="disulfide bond" evidence="7">
    <location>
        <begin position="803"/>
        <end position="864"/>
    </location>
</feature>
<name>A0A6P7WKT2_9AMPH</name>
<feature type="disulfide bond" evidence="7">
    <location>
        <begin position="731"/>
        <end position="741"/>
    </location>
</feature>
<feature type="disulfide bond" evidence="7">
    <location>
        <begin position="895"/>
        <end position="959"/>
    </location>
</feature>
<evidence type="ECO:0000313" key="12">
    <source>
        <dbReference type="Proteomes" id="UP000515156"/>
    </source>
</evidence>
<dbReference type="PROSITE" id="PS50287">
    <property type="entry name" value="SRCR_2"/>
    <property type="match status" value="12"/>
</dbReference>
<feature type="disulfide bond" evidence="7">
    <location>
        <begin position="179"/>
        <end position="240"/>
    </location>
</feature>
<reference evidence="13" key="1">
    <citation type="submission" date="2025-08" db="UniProtKB">
        <authorList>
            <consortium name="RefSeq"/>
        </authorList>
    </citation>
    <scope>IDENTIFICATION</scope>
</reference>
<feature type="domain" description="SRCR" evidence="11">
    <location>
        <begin position="1081"/>
        <end position="1179"/>
    </location>
</feature>
<feature type="disulfide bond" evidence="7">
    <location>
        <begin position="687"/>
        <end position="751"/>
    </location>
</feature>
<feature type="domain" description="SRCR" evidence="11">
    <location>
        <begin position="352"/>
        <end position="450"/>
    </location>
</feature>
<feature type="domain" description="SRCR" evidence="11">
    <location>
        <begin position="141"/>
        <end position="241"/>
    </location>
</feature>
<feature type="disulfide bond" evidence="7">
    <location>
        <begin position="166"/>
        <end position="230"/>
    </location>
</feature>
<dbReference type="SMART" id="SM00202">
    <property type="entry name" value="SR"/>
    <property type="match status" value="12"/>
</dbReference>
<dbReference type="RefSeq" id="XP_030043952.1">
    <property type="nucleotide sequence ID" value="XM_030188092.1"/>
</dbReference>
<feature type="disulfide bond" evidence="7">
    <location>
        <begin position="1001"/>
        <end position="1065"/>
    </location>
</feature>
<dbReference type="InterPro" id="IPR036772">
    <property type="entry name" value="SRCR-like_dom_sf"/>
</dbReference>
<proteinExistence type="predicted"/>
<feature type="domain" description="SRCR" evidence="11">
    <location>
        <begin position="247"/>
        <end position="347"/>
    </location>
</feature>
<feature type="signal peptide" evidence="10">
    <location>
        <begin position="1"/>
        <end position="21"/>
    </location>
</feature>
<keyword evidence="6" id="KW-0325">Glycoprotein</keyword>
<feature type="disulfide bond" evidence="7">
    <location>
        <begin position="421"/>
        <end position="431"/>
    </location>
</feature>
<dbReference type="InterPro" id="IPR001190">
    <property type="entry name" value="SRCR"/>
</dbReference>
<evidence type="ECO:0000256" key="5">
    <source>
        <dbReference type="ARBA" id="ARBA00023157"/>
    </source>
</evidence>
<dbReference type="PANTHER" id="PTHR19331">
    <property type="entry name" value="SCAVENGER RECEPTOR DOMAIN-CONTAINING"/>
    <property type="match status" value="1"/>
</dbReference>
<sequence length="1516" mass="164796">MGPPFLQPLLLHLLPIELVKILSSPSMSMRGAPELKLVQGPRPCAGRVEIKNSGRWGTVCDDYWDMPDAEVVCRQLGCGSALEPTKEASFGGGSGPIWLDNVKCAGSESVLWDCGHNGWENHNCGHSEDAGVICSGGAPKLRLVQGPSPCAGRVEIKNSGRWGTVCDDDWDMPDAEVVCRQLGCGSALEATGKASFGRGSGPVWLAYVKCAGSESVLWDCGYYGWEIPYCDHSEDAGVICSGGAQELKLVQGPSPCAGRVEIKNSGRWGTVCDDDWDMPDAEVVCRQLGCGSALEATEKASFGRGSGPIWLAVVKCAGSESVLWDCGHNGWEKHDCDHLEDAGVICSGNIESHLVGGYSACSGRIEVKTENSWVTVCESNFDLVAANVLCKALNCGTALSVPEGAYFGEGSGDIGSEKFHCTGKEFHISYCLRTAAETCQHSQDVSVICSRYHYRLENGSSRCSGRVQYQYEDTWQTLCGFPWDVRDAAVLCRQLNCGNVVEVPGGEPYGTGAGLLWKESFHCNGTESNLSECPSSVLGSDCVTKDVANVYCSGQEGSLRLVDGQSHCDGRVEIYIGSSWGRVLDTQWDLSDALVVCRQLNCGRPVKVLDVCGKGKGLVGLKSPRCEGNETQLLNCSFSGTELTPPEDLVDVGVLCSGNAQLRLVDGGGRCAGRVEVYYNGTWGTVCDDSWDLEDAHVVCKQLECGHAVRAMHSAFYGRGKGPIWLGKLQCDGNESALWDCAPRSWDRHDCTHKEDASVLCSEFKDLRLQSDDYDCAGRVEVYYNGTWGSLCNNKRNATDVICKQLNCGGPGDMESGNKYGSGTGPLWVDQIECRPHDRELWQCPSTPWHTAACERREEMHISCPGDKELRLVQGPSPCAGRVEIKHSGQWGTVCDDYWDMPDAEVVCRQLGCGSALKAPTLAFFGRGSGPIWLNNVKCAGSESVLWDCEHNRWRRTYCVHSEDAGVICSGKKPRLRLVDGGGRCAGRVEVYYNGTWGTVCDDSWDLEDAHVVCKQLECGHAVMANHSAFYGRGKGPIWLGKLQCDGNESALWDCAPRSWDRHDCTHKEDASVLCSEFKDLRLQSDDYDCAGRVEVYYNGTWGSLCNNKRTATDVICKQLNCGGPGVMESGNKYGSGTGPLWVDQIECRPHDRELWQCPSTPWHTAACERREEMHISCPGQKAKTVQTKAELTMCPNSTEGNRVRLVGGNGTCSGRVEVCHGGSWGTVCDDFWDMKDAEVVCRQLGCGPAASALGDAKFGKGEGPIWLVEVQCRGGEKSLEDCPTNSWGENDCLHKEDAGVICLDASYITAAPSTRGRQRPSPEGRSSTLTILVVLCAILGSVLLLVLIGSGIQIRQQRLYRKENWRNFSGEVHEPVYEEVDQKWIKENINFITRSDSLSSDLVNSVHYYESSPSDEPEPETDPSQAEYDNAEDPEVNNSPALSRASDDPLVLSEDVADHGYDDAVSGDCPSPVHMETGLFSDLSSSFQVSETQDPAPNPLTSDYDDAELGTGESI</sequence>
<feature type="domain" description="SRCR" evidence="11">
    <location>
        <begin position="454"/>
        <end position="553"/>
    </location>
</feature>
<feature type="disulfide bond" evidence="7">
    <location>
        <begin position="1273"/>
        <end position="1283"/>
    </location>
</feature>
<feature type="disulfide bond" evidence="7">
    <location>
        <begin position="939"/>
        <end position="949"/>
    </location>
</feature>
<feature type="transmembrane region" description="Helical" evidence="9">
    <location>
        <begin position="1330"/>
        <end position="1353"/>
    </location>
</feature>
<feature type="disulfide bond" evidence="7">
    <location>
        <begin position="285"/>
        <end position="346"/>
    </location>
</feature>
<feature type="disulfide bond" evidence="7">
    <location>
        <begin position="1045"/>
        <end position="1055"/>
    </location>
</feature>
<evidence type="ECO:0000256" key="1">
    <source>
        <dbReference type="ARBA" id="ARBA00004613"/>
    </source>
</evidence>
<evidence type="ECO:0000259" key="11">
    <source>
        <dbReference type="PROSITE" id="PS50287"/>
    </source>
</evidence>
<comment type="subcellular location">
    <subcellularLocation>
        <location evidence="1">Secreted</location>
    </subcellularLocation>
</comment>
<feature type="domain" description="SRCR" evidence="11">
    <location>
        <begin position="976"/>
        <end position="1076"/>
    </location>
</feature>
<feature type="domain" description="SRCR" evidence="11">
    <location>
        <begin position="767"/>
        <end position="865"/>
    </location>
</feature>
<accession>A0A6P7WKT2</accession>
<feature type="domain" description="SRCR" evidence="11">
    <location>
        <begin position="35"/>
        <end position="135"/>
    </location>
</feature>
<feature type="chain" id="PRO_5027665781" evidence="10">
    <location>
        <begin position="22"/>
        <end position="1516"/>
    </location>
</feature>
<dbReference type="FunFam" id="3.10.250.10:FF:000006">
    <property type="entry name" value="neurotrypsin isoform X2"/>
    <property type="match status" value="3"/>
</dbReference>
<feature type="disulfide bond" evidence="7">
    <location>
        <begin position="908"/>
        <end position="969"/>
    </location>
</feature>
<dbReference type="FunFam" id="3.10.250.10:FF:000012">
    <property type="entry name" value="CD163 molecule like 1"/>
    <property type="match status" value="2"/>
</dbReference>
<feature type="domain" description="SRCR" evidence="11">
    <location>
        <begin position="1204"/>
        <end position="1304"/>
    </location>
</feature>
<feature type="disulfide bond" evidence="7">
    <location>
        <begin position="104"/>
        <end position="114"/>
    </location>
</feature>
<feature type="disulfide bond" evidence="7">
    <location>
        <begin position="316"/>
        <end position="326"/>
    </location>
</feature>
<organism evidence="12 13">
    <name type="scientific">Microcaecilia unicolor</name>
    <dbReference type="NCBI Taxonomy" id="1415580"/>
    <lineage>
        <taxon>Eukaryota</taxon>
        <taxon>Metazoa</taxon>
        <taxon>Chordata</taxon>
        <taxon>Craniata</taxon>
        <taxon>Vertebrata</taxon>
        <taxon>Euteleostomi</taxon>
        <taxon>Amphibia</taxon>
        <taxon>Gymnophiona</taxon>
        <taxon>Siphonopidae</taxon>
        <taxon>Microcaecilia</taxon>
    </lineage>
</organism>
<keyword evidence="9" id="KW-0812">Transmembrane</keyword>
<dbReference type="FunFam" id="3.10.250.10:FF:000009">
    <property type="entry name" value="WC1"/>
    <property type="match status" value="4"/>
</dbReference>
<feature type="disulfide bond" evidence="7">
    <location>
        <begin position="1242"/>
        <end position="1303"/>
    </location>
</feature>
<keyword evidence="3 10" id="KW-0732">Signal</keyword>
<evidence type="ECO:0000256" key="8">
    <source>
        <dbReference type="SAM" id="MobiDB-lite"/>
    </source>
</evidence>
<keyword evidence="5 7" id="KW-1015">Disulfide bond</keyword>
<dbReference type="OrthoDB" id="536948at2759"/>
<evidence type="ECO:0000256" key="7">
    <source>
        <dbReference type="PROSITE-ProRule" id="PRU00196"/>
    </source>
</evidence>
<dbReference type="PROSITE" id="PS00420">
    <property type="entry name" value="SRCR_1"/>
    <property type="match status" value="5"/>
</dbReference>
<dbReference type="GO" id="GO:0016020">
    <property type="term" value="C:membrane"/>
    <property type="evidence" value="ECO:0007669"/>
    <property type="project" value="InterPro"/>
</dbReference>
<feature type="disulfide bond" evidence="7">
    <location>
        <begin position="626"/>
        <end position="636"/>
    </location>
</feature>
<dbReference type="Pfam" id="PF00530">
    <property type="entry name" value="SRCR"/>
    <property type="match status" value="12"/>
</dbReference>
<evidence type="ECO:0000256" key="9">
    <source>
        <dbReference type="SAM" id="Phobius"/>
    </source>
</evidence>